<proteinExistence type="predicted"/>
<dbReference type="AlphaFoldDB" id="A0A1L0ET99"/>
<feature type="chain" id="PRO_5012724387" description="Outer membrane protein" evidence="1">
    <location>
        <begin position="22"/>
        <end position="319"/>
    </location>
</feature>
<sequence length="319" mass="35459">MRFKLCSIILLTLSQINASFASGWLFGMHNDEISKEDGNYTNAVFINYTTEEPALNNRFWQALTLFDPNPLKYAVNYQFGQQMWTPSDITATTPQPDERPYAGLLFGEASVLGYSAVSSYRLSLLLGTVGEQSKAGDTQTKVHELVGAATPQGWKYQIEDQVVYQVTAEADLLIGRPLMLIGESDLSVYQRLAVGNFQSEVAFGSTVRWGPDLGVNYNNLSLHPQRLQGMLLAPNSSGIMLYATAEVRYRFNDITIEGDTPDDVPDITLNNVQATVAAGLLAYYHNIGMKFSVVAMTPDYEEDTHKEYIVGSLGLFWQF</sequence>
<protein>
    <recommendedName>
        <fullName evidence="4">Outer membrane protein</fullName>
    </recommendedName>
</protein>
<dbReference type="Pfam" id="PF09982">
    <property type="entry name" value="LpxR"/>
    <property type="match status" value="1"/>
</dbReference>
<keyword evidence="1" id="KW-0732">Signal</keyword>
<dbReference type="Proteomes" id="UP000183794">
    <property type="component" value="Unassembled WGS sequence"/>
</dbReference>
<evidence type="ECO:0000256" key="1">
    <source>
        <dbReference type="SAM" id="SignalP"/>
    </source>
</evidence>
<organism evidence="2 3">
    <name type="scientific">Moritella viscosa</name>
    <dbReference type="NCBI Taxonomy" id="80854"/>
    <lineage>
        <taxon>Bacteria</taxon>
        <taxon>Pseudomonadati</taxon>
        <taxon>Pseudomonadota</taxon>
        <taxon>Gammaproteobacteria</taxon>
        <taxon>Alteromonadales</taxon>
        <taxon>Moritellaceae</taxon>
        <taxon>Moritella</taxon>
    </lineage>
</organism>
<dbReference type="InterPro" id="IPR037107">
    <property type="entry name" value="Put_OMP_sf"/>
</dbReference>
<gene>
    <name evidence="2" type="ORF">NVI5450_3601</name>
</gene>
<feature type="signal peptide" evidence="1">
    <location>
        <begin position="1"/>
        <end position="21"/>
    </location>
</feature>
<dbReference type="RefSeq" id="WP_075518374.1">
    <property type="nucleotide sequence ID" value="NZ_FPLD01000102.1"/>
</dbReference>
<dbReference type="EMBL" id="FPLD01000102">
    <property type="protein sequence ID" value="SGZ10761.1"/>
    <property type="molecule type" value="Genomic_DNA"/>
</dbReference>
<evidence type="ECO:0000313" key="3">
    <source>
        <dbReference type="Proteomes" id="UP000183794"/>
    </source>
</evidence>
<dbReference type="OrthoDB" id="9776275at2"/>
<dbReference type="InterPro" id="IPR018707">
    <property type="entry name" value="LpxR"/>
</dbReference>
<evidence type="ECO:0000313" key="2">
    <source>
        <dbReference type="EMBL" id="SGZ10761.1"/>
    </source>
</evidence>
<dbReference type="Gene3D" id="2.40.128.140">
    <property type="entry name" value="Outer membrane protein"/>
    <property type="match status" value="1"/>
</dbReference>
<evidence type="ECO:0008006" key="4">
    <source>
        <dbReference type="Google" id="ProtNLM"/>
    </source>
</evidence>
<accession>A0A1L0ET99</accession>
<reference evidence="2 3" key="1">
    <citation type="submission" date="2016-11" db="EMBL/GenBank/DDBJ databases">
        <authorList>
            <person name="Jaros S."/>
            <person name="Januszkiewicz K."/>
            <person name="Wedrychowicz H."/>
        </authorList>
    </citation>
    <scope>NUCLEOTIDE SEQUENCE [LARGE SCALE GENOMIC DNA]</scope>
    <source>
        <strain evidence="2">NVI 5450</strain>
    </source>
</reference>
<name>A0A1L0ET99_9GAMM</name>